<dbReference type="Pfam" id="PF20586">
    <property type="entry name" value="DUF6788"/>
    <property type="match status" value="1"/>
</dbReference>
<feature type="domain" description="DUF6788" evidence="2">
    <location>
        <begin position="20"/>
        <end position="58"/>
    </location>
</feature>
<organism evidence="3 4">
    <name type="scientific">Acaryochloris thomasi RCC1774</name>
    <dbReference type="NCBI Taxonomy" id="1764569"/>
    <lineage>
        <taxon>Bacteria</taxon>
        <taxon>Bacillati</taxon>
        <taxon>Cyanobacteriota</taxon>
        <taxon>Cyanophyceae</taxon>
        <taxon>Acaryochloridales</taxon>
        <taxon>Acaryochloridaceae</taxon>
        <taxon>Acaryochloris</taxon>
        <taxon>Acaryochloris thomasi</taxon>
    </lineage>
</organism>
<dbReference type="InterPro" id="IPR046738">
    <property type="entry name" value="DUF6788"/>
</dbReference>
<evidence type="ECO:0000256" key="1">
    <source>
        <dbReference type="SAM" id="MobiDB-lite"/>
    </source>
</evidence>
<comment type="caution">
    <text evidence="3">The sequence shown here is derived from an EMBL/GenBank/DDBJ whole genome shotgun (WGS) entry which is preliminary data.</text>
</comment>
<proteinExistence type="predicted"/>
<evidence type="ECO:0000259" key="2">
    <source>
        <dbReference type="Pfam" id="PF20586"/>
    </source>
</evidence>
<dbReference type="AlphaFoldDB" id="A0A2W1JKT0"/>
<gene>
    <name evidence="3" type="ORF">C1752_08946</name>
</gene>
<sequence>MECERGKEVDRDEHGKPLDQEGHIEKRMVNGCGPYKYLRWWEGGKHRAVYLGKADDEKRSV</sequence>
<protein>
    <recommendedName>
        <fullName evidence="2">DUF6788 domain-containing protein</fullName>
    </recommendedName>
</protein>
<dbReference type="Proteomes" id="UP000248857">
    <property type="component" value="Unassembled WGS sequence"/>
</dbReference>
<reference evidence="3 4" key="1">
    <citation type="journal article" date="2018" name="Sci. Rep.">
        <title>A novel species of the marine cyanobacterium Acaryochloris with a unique pigment content and lifestyle.</title>
        <authorList>
            <person name="Partensky F."/>
            <person name="Six C."/>
            <person name="Ratin M."/>
            <person name="Garczarek L."/>
            <person name="Vaulot D."/>
            <person name="Probert I."/>
            <person name="Calteau A."/>
            <person name="Gourvil P."/>
            <person name="Marie D."/>
            <person name="Grebert T."/>
            <person name="Bouchier C."/>
            <person name="Le Panse S."/>
            <person name="Gachenot M."/>
            <person name="Rodriguez F."/>
            <person name="Garrido J.L."/>
        </authorList>
    </citation>
    <scope>NUCLEOTIDE SEQUENCE [LARGE SCALE GENOMIC DNA]</scope>
    <source>
        <strain evidence="3 4">RCC1774</strain>
    </source>
</reference>
<accession>A0A2W1JKT0</accession>
<keyword evidence="4" id="KW-1185">Reference proteome</keyword>
<evidence type="ECO:0000313" key="4">
    <source>
        <dbReference type="Proteomes" id="UP000248857"/>
    </source>
</evidence>
<feature type="region of interest" description="Disordered" evidence="1">
    <location>
        <begin position="1"/>
        <end position="22"/>
    </location>
</feature>
<evidence type="ECO:0000313" key="3">
    <source>
        <dbReference type="EMBL" id="PZD70804.1"/>
    </source>
</evidence>
<name>A0A2W1JKT0_9CYAN</name>
<dbReference type="EMBL" id="PQWO01000027">
    <property type="protein sequence ID" value="PZD70804.1"/>
    <property type="molecule type" value="Genomic_DNA"/>
</dbReference>